<organism evidence="1 2">
    <name type="scientific">Vibrio alginolyticus (strain ATCC 17749 / DSM 2171 / NBRC 15630 / NCIMB 1903 / NCTC 12160 / XII-53)</name>
    <dbReference type="NCBI Taxonomy" id="1219076"/>
    <lineage>
        <taxon>Bacteria</taxon>
        <taxon>Pseudomonadati</taxon>
        <taxon>Pseudomonadota</taxon>
        <taxon>Gammaproteobacteria</taxon>
        <taxon>Vibrionales</taxon>
        <taxon>Vibrionaceae</taxon>
        <taxon>Vibrio</taxon>
    </lineage>
</organism>
<proteinExistence type="predicted"/>
<gene>
    <name evidence="1" type="ORF">N646_1348</name>
</gene>
<sequence>MSLQSVMELVFTHKRPFNGNGIWLPSNSLKRLGNSKEQ</sequence>
<name>A0A2I3C871_VIBAX</name>
<protein>
    <submittedName>
        <fullName evidence="1">Uncharacterized protein</fullName>
    </submittedName>
</protein>
<evidence type="ECO:0000313" key="2">
    <source>
        <dbReference type="Proteomes" id="UP000016714"/>
    </source>
</evidence>
<accession>A0A2I3C871</accession>
<reference evidence="1 2" key="1">
    <citation type="journal article" date="2015" name="Genome Announc.">
        <title>Complete genome sequence of Vibrio alginolyticus ATCC 17749.</title>
        <authorList>
            <person name="Liu X.F."/>
            <person name="Cao Y."/>
            <person name="Zhang H.L."/>
            <person name="Chen Y.J."/>
            <person name="Hu C.J."/>
        </authorList>
    </citation>
    <scope>NUCLEOTIDE SEQUENCE [LARGE SCALE GENOMIC DNA]</scope>
    <source>
        <strain evidence="2">ATCC 17749 / DSM 2171 / NBRC 15630 / NCIMB 1903 / NCTC 12160 / XII-53</strain>
    </source>
</reference>
<dbReference type="Proteomes" id="UP000016714">
    <property type="component" value="Chromosome 1"/>
</dbReference>
<dbReference type="HOGENOM" id="CLU_3334372_0_0_6"/>
<evidence type="ECO:0000313" key="1">
    <source>
        <dbReference type="EMBL" id="AGV17181.1"/>
    </source>
</evidence>
<dbReference type="AlphaFoldDB" id="A0A2I3C871"/>
<dbReference type="EMBL" id="CP006718">
    <property type="protein sequence ID" value="AGV17181.1"/>
    <property type="molecule type" value="Genomic_DNA"/>
</dbReference>
<dbReference type="KEGG" id="vag:N646_1348"/>